<keyword evidence="2" id="KW-0472">Membrane</keyword>
<evidence type="ECO:0000313" key="5">
    <source>
        <dbReference type="Proteomes" id="UP000316476"/>
    </source>
</evidence>
<dbReference type="PANTHER" id="PTHR16026:SF0">
    <property type="entry name" value="CARTILAGE ACIDIC PROTEIN 1"/>
    <property type="match status" value="1"/>
</dbReference>
<dbReference type="Gene3D" id="2.130.10.130">
    <property type="entry name" value="Integrin alpha, N-terminal"/>
    <property type="match status" value="2"/>
</dbReference>
<dbReference type="InterPro" id="IPR027039">
    <property type="entry name" value="Crtac1"/>
</dbReference>
<dbReference type="Proteomes" id="UP000316476">
    <property type="component" value="Unassembled WGS sequence"/>
</dbReference>
<dbReference type="AlphaFoldDB" id="A0A5C6FVI4"/>
<dbReference type="SUPFAM" id="SSF69318">
    <property type="entry name" value="Integrin alpha N-terminal domain"/>
    <property type="match status" value="1"/>
</dbReference>
<reference evidence="4 5" key="1">
    <citation type="submission" date="2019-02" db="EMBL/GenBank/DDBJ databases">
        <title>Deep-cultivation of Planctomycetes and their phenomic and genomic characterization uncovers novel biology.</title>
        <authorList>
            <person name="Wiegand S."/>
            <person name="Jogler M."/>
            <person name="Boedeker C."/>
            <person name="Pinto D."/>
            <person name="Vollmers J."/>
            <person name="Rivas-Marin E."/>
            <person name="Kohn T."/>
            <person name="Peeters S.H."/>
            <person name="Heuer A."/>
            <person name="Rast P."/>
            <person name="Oberbeckmann S."/>
            <person name="Bunk B."/>
            <person name="Jeske O."/>
            <person name="Meyerdierks A."/>
            <person name="Storesund J.E."/>
            <person name="Kallscheuer N."/>
            <person name="Luecker S."/>
            <person name="Lage O.M."/>
            <person name="Pohl T."/>
            <person name="Merkel B.J."/>
            <person name="Hornburger P."/>
            <person name="Mueller R.-W."/>
            <person name="Bruemmer F."/>
            <person name="Labrenz M."/>
            <person name="Spormann A.M."/>
            <person name="Op Den Camp H."/>
            <person name="Overmann J."/>
            <person name="Amann R."/>
            <person name="Jetten M.S.M."/>
            <person name="Mascher T."/>
            <person name="Medema M.H."/>
            <person name="Devos D.P."/>
            <person name="Kaster A.-K."/>
            <person name="Ovreas L."/>
            <person name="Rohde M."/>
            <person name="Galperin M.Y."/>
            <person name="Jogler C."/>
        </authorList>
    </citation>
    <scope>NUCLEOTIDE SEQUENCE [LARGE SCALE GENOMIC DNA]</scope>
    <source>
        <strain evidence="4 5">V7</strain>
    </source>
</reference>
<name>A0A5C6FVI4_9PLAN</name>
<organism evidence="4 5">
    <name type="scientific">Crateriforma conspicua</name>
    <dbReference type="NCBI Taxonomy" id="2527996"/>
    <lineage>
        <taxon>Bacteria</taxon>
        <taxon>Pseudomonadati</taxon>
        <taxon>Planctomycetota</taxon>
        <taxon>Planctomycetia</taxon>
        <taxon>Planctomycetales</taxon>
        <taxon>Planctomycetaceae</taxon>
        <taxon>Crateriforma</taxon>
    </lineage>
</organism>
<proteinExistence type="predicted"/>
<dbReference type="EMBL" id="SJPZ01000001">
    <property type="protein sequence ID" value="TWU66411.1"/>
    <property type="molecule type" value="Genomic_DNA"/>
</dbReference>
<sequence length="619" mass="66521">MNEPIRDENTEDDAIIGVALRRSVLIIGLLAIAGGLMWLVFAESPEPPKPQVFETVNPELRQQASDLPTLTMTDVSDSAGVDFLHHTGRAGEKLLPETMGSGVAVFDFNGDGHQDLFWVNGDDWPWSESPSDPPPTCRLFQGDGEGNFTDVSDDQGAALKLYGMGVATADFDNDGDADLFVSAVGKNRLLRNDGGRFVEITDAAGVAGADDAWSTSCGFFDFDRDGYLDLFVCNYVAWDRDSDLSQNFTLDGINRAYGPPRAFNGTFSYLYRNNGDGTFADVSQAAGIQIRNPDTDVPLGKAMGLAPVDVNDDGWIDIIVANDTVRNFLFENQGDGTFVEVGQLCGIAYDRSGNARGAMGIDCSRFRSDGTLAVGIGNFANEASALYMTRPGRDQFVDAAMFTGFGPPTRQGLTFGLFFFDADLDGRPDVLGANGHLEDDIAKTQSTQRYHQPPQLFWNAGPDAGTELVLTSAEQTGDGFQQPIVGRGAAYGDFDDDGDPDVVISTSGGPARVFRNDQQTGHHFLKVRLIGTESNRDAIGANVTLTSADAVVSQTVMPTRSYLSQCQKELIFGLGEVGEVDSIRVAWPSGNLEAFDVDAVDSTVVFREGDGQAVGDPED</sequence>
<evidence type="ECO:0000313" key="4">
    <source>
        <dbReference type="EMBL" id="TWU66411.1"/>
    </source>
</evidence>
<protein>
    <submittedName>
        <fullName evidence="4">ASPIC and UnbV</fullName>
    </submittedName>
</protein>
<keyword evidence="1" id="KW-0732">Signal</keyword>
<gene>
    <name evidence="4" type="ORF">V7x_19770</name>
</gene>
<dbReference type="InterPro" id="IPR011519">
    <property type="entry name" value="UnbV_ASPIC"/>
</dbReference>
<dbReference type="Pfam" id="PF07593">
    <property type="entry name" value="UnbV_ASPIC"/>
    <property type="match status" value="1"/>
</dbReference>
<keyword evidence="2" id="KW-0812">Transmembrane</keyword>
<dbReference type="RefSeq" id="WP_197136667.1">
    <property type="nucleotide sequence ID" value="NZ_SJPZ01000001.1"/>
</dbReference>
<keyword evidence="2" id="KW-1133">Transmembrane helix</keyword>
<dbReference type="InterPro" id="IPR013517">
    <property type="entry name" value="FG-GAP"/>
</dbReference>
<comment type="caution">
    <text evidence="4">The sequence shown here is derived from an EMBL/GenBank/DDBJ whole genome shotgun (WGS) entry which is preliminary data.</text>
</comment>
<evidence type="ECO:0000256" key="1">
    <source>
        <dbReference type="ARBA" id="ARBA00022729"/>
    </source>
</evidence>
<feature type="transmembrane region" description="Helical" evidence="2">
    <location>
        <begin position="24"/>
        <end position="41"/>
    </location>
</feature>
<accession>A0A5C6FVI4</accession>
<dbReference type="PANTHER" id="PTHR16026">
    <property type="entry name" value="CARTILAGE ACIDIC PROTEIN 1"/>
    <property type="match status" value="1"/>
</dbReference>
<feature type="domain" description="ASPIC/UnbV" evidence="3">
    <location>
        <begin position="538"/>
        <end position="603"/>
    </location>
</feature>
<evidence type="ECO:0000256" key="2">
    <source>
        <dbReference type="SAM" id="Phobius"/>
    </source>
</evidence>
<dbReference type="InterPro" id="IPR028994">
    <property type="entry name" value="Integrin_alpha_N"/>
</dbReference>
<dbReference type="Pfam" id="PF13517">
    <property type="entry name" value="FG-GAP_3"/>
    <property type="match status" value="2"/>
</dbReference>
<evidence type="ECO:0000259" key="3">
    <source>
        <dbReference type="Pfam" id="PF07593"/>
    </source>
</evidence>